<dbReference type="SUPFAM" id="SSF47923">
    <property type="entry name" value="Ypt/Rab-GAP domain of gyp1p"/>
    <property type="match status" value="1"/>
</dbReference>
<evidence type="ECO:0000313" key="7">
    <source>
        <dbReference type="Proteomes" id="UP000242525"/>
    </source>
</evidence>
<dbReference type="Pfam" id="PF00566">
    <property type="entry name" value="RabGAP-TBC"/>
    <property type="match status" value="1"/>
</dbReference>
<evidence type="ECO:0000259" key="5">
    <source>
        <dbReference type="PROSITE" id="PS50086"/>
    </source>
</evidence>
<keyword evidence="7" id="KW-1185">Reference proteome</keyword>
<dbReference type="Gene3D" id="1.10.8.1310">
    <property type="match status" value="1"/>
</dbReference>
<sequence length="603" mass="67365">MTVTLGGWVEMETHDIGTSIYNEQPLTADKRALKCRSLDSAIAANDHSAFKMMAMSREGLVAAKYRRVLWPKLLGVDLHGLEEDESDAIEESQSDDTQRTQIGDNDSIGNDEEKKAESGAATSTLEGGWRALPPHPEEEQVRLDVNRSFVFYPTFASNTEREERRRDLFDVITYVLRRNPALSYYQGYHDVGQVLLLVLGRPLAMRVLEHVSLYLLRDFMLPTMDSSIDHLRLLPAIIGAADSDLGQLLAGVDPYYALSSVITVFAHDMDSFDDICTVLDYVFASGSMVVPLYLYASMVVSRKAELMALQTTDCDILHSVLSQFPSPISPALLFDVMARASTLLEVYPPQHLDLWSDISEYSVLKTTAAPQPPGRRYSTTYDLDSHSIDSFRTRLNSTSSMQSYVTKGSEEDEAALENEVGVDDETDSDSEKHGTAPPSLSDSTATIPNERPFTNSFMESEKQPHKLLALQIEESNRKAAEKKRLEDERRRLAKLKAASVKNKATTDTGGASPAHIGIFSLARVSELLHENTRNSNNIVVLSRLLRQATRALLPRTGLGISLYVGIFSVLMAHYYFNQGRTEIFAGMKLHLQFAWENLITRYF</sequence>
<keyword evidence="2" id="KW-0175">Coiled coil</keyword>
<evidence type="ECO:0000256" key="2">
    <source>
        <dbReference type="SAM" id="Coils"/>
    </source>
</evidence>
<feature type="compositionally biased region" description="Polar residues" evidence="3">
    <location>
        <begin position="99"/>
        <end position="108"/>
    </location>
</feature>
<feature type="region of interest" description="Disordered" evidence="3">
    <location>
        <begin position="420"/>
        <end position="452"/>
    </location>
</feature>
<dbReference type="PANTHER" id="PTHR20913">
    <property type="entry name" value="TBC1 DOMAIN FAMILY MEMBER 20/GTPASE"/>
    <property type="match status" value="1"/>
</dbReference>
<dbReference type="InterPro" id="IPR035969">
    <property type="entry name" value="Rab-GAP_TBC_sf"/>
</dbReference>
<organism evidence="6 7">
    <name type="scientific">Geotrichum candidum</name>
    <name type="common">Oospora lactis</name>
    <name type="synonym">Dipodascus geotrichum</name>
    <dbReference type="NCBI Taxonomy" id="1173061"/>
    <lineage>
        <taxon>Eukaryota</taxon>
        <taxon>Fungi</taxon>
        <taxon>Dikarya</taxon>
        <taxon>Ascomycota</taxon>
        <taxon>Saccharomycotina</taxon>
        <taxon>Dipodascomycetes</taxon>
        <taxon>Dipodascales</taxon>
        <taxon>Dipodascaceae</taxon>
        <taxon>Geotrichum</taxon>
    </lineage>
</organism>
<evidence type="ECO:0000256" key="1">
    <source>
        <dbReference type="ARBA" id="ARBA00022468"/>
    </source>
</evidence>
<dbReference type="GO" id="GO:0005789">
    <property type="term" value="C:endoplasmic reticulum membrane"/>
    <property type="evidence" value="ECO:0007669"/>
    <property type="project" value="TreeGrafter"/>
</dbReference>
<dbReference type="Proteomes" id="UP000242525">
    <property type="component" value="Unassembled WGS sequence"/>
</dbReference>
<dbReference type="GO" id="GO:0006888">
    <property type="term" value="P:endoplasmic reticulum to Golgi vesicle-mediated transport"/>
    <property type="evidence" value="ECO:0007669"/>
    <property type="project" value="TreeGrafter"/>
</dbReference>
<reference evidence="6" key="1">
    <citation type="submission" date="2014-03" db="EMBL/GenBank/DDBJ databases">
        <authorList>
            <person name="Casaregola S."/>
        </authorList>
    </citation>
    <scope>NUCLEOTIDE SEQUENCE [LARGE SCALE GENOMIC DNA]</scope>
    <source>
        <strain evidence="6">CLIB 918</strain>
    </source>
</reference>
<feature type="transmembrane region" description="Helical" evidence="4">
    <location>
        <begin position="552"/>
        <end position="576"/>
    </location>
</feature>
<dbReference type="Gene3D" id="1.10.472.80">
    <property type="entry name" value="Ypt/Rab-GAP domain of gyp1p, domain 3"/>
    <property type="match status" value="1"/>
</dbReference>
<feature type="region of interest" description="Disordered" evidence="3">
    <location>
        <begin position="86"/>
        <end position="134"/>
    </location>
</feature>
<dbReference type="SMART" id="SM00164">
    <property type="entry name" value="TBC"/>
    <property type="match status" value="1"/>
</dbReference>
<feature type="domain" description="Rab-GAP TBC" evidence="5">
    <location>
        <begin position="60"/>
        <end position="286"/>
    </location>
</feature>
<comment type="caution">
    <text evidence="6">The sequence shown here is derived from an EMBL/GenBank/DDBJ whole genome shotgun (WGS) entry which is preliminary data.</text>
</comment>
<dbReference type="PROSITE" id="PS50086">
    <property type="entry name" value="TBC_RABGAP"/>
    <property type="match status" value="1"/>
</dbReference>
<feature type="coiled-coil region" evidence="2">
    <location>
        <begin position="468"/>
        <end position="498"/>
    </location>
</feature>
<dbReference type="InterPro" id="IPR045913">
    <property type="entry name" value="TBC20/Gyp8-like"/>
</dbReference>
<accession>A0A0J9XL26</accession>
<feature type="compositionally biased region" description="Polar residues" evidence="3">
    <location>
        <begin position="438"/>
        <end position="452"/>
    </location>
</feature>
<keyword evidence="4" id="KW-1133">Transmembrane helix</keyword>
<dbReference type="EMBL" id="CCBN010000027">
    <property type="protein sequence ID" value="CDO57912.1"/>
    <property type="molecule type" value="Genomic_DNA"/>
</dbReference>
<gene>
    <name evidence="6" type="ORF">BN980_GECA27s00516g</name>
</gene>
<evidence type="ECO:0000313" key="6">
    <source>
        <dbReference type="EMBL" id="CDO57912.1"/>
    </source>
</evidence>
<dbReference type="STRING" id="1173061.A0A0J9XL26"/>
<keyword evidence="4" id="KW-0812">Transmembrane</keyword>
<keyword evidence="4" id="KW-0472">Membrane</keyword>
<evidence type="ECO:0000256" key="3">
    <source>
        <dbReference type="SAM" id="MobiDB-lite"/>
    </source>
</evidence>
<proteinExistence type="predicted"/>
<dbReference type="PANTHER" id="PTHR20913:SF7">
    <property type="entry name" value="RE60063P"/>
    <property type="match status" value="1"/>
</dbReference>
<dbReference type="InterPro" id="IPR000195">
    <property type="entry name" value="Rab-GAP-TBC_dom"/>
</dbReference>
<dbReference type="GO" id="GO:0005096">
    <property type="term" value="F:GTPase activator activity"/>
    <property type="evidence" value="ECO:0007669"/>
    <property type="project" value="UniProtKB-KW"/>
</dbReference>
<dbReference type="AlphaFoldDB" id="A0A0J9XL26"/>
<evidence type="ECO:0000256" key="4">
    <source>
        <dbReference type="SAM" id="Phobius"/>
    </source>
</evidence>
<protein>
    <submittedName>
        <fullName evidence="6">Similar to Saccharomyces cerevisiae YFL027C GYP8 GTPase-activating protein, involved in the regulation of ER to Golgi vesicle transport</fullName>
    </submittedName>
</protein>
<keyword evidence="1" id="KW-0343">GTPase activation</keyword>
<dbReference type="OrthoDB" id="206700at2759"/>
<name>A0A0J9XL26_GEOCN</name>